<organism evidence="1 2">
    <name type="scientific">Pundamilia nyererei</name>
    <dbReference type="NCBI Taxonomy" id="303518"/>
    <lineage>
        <taxon>Eukaryota</taxon>
        <taxon>Metazoa</taxon>
        <taxon>Chordata</taxon>
        <taxon>Craniata</taxon>
        <taxon>Vertebrata</taxon>
        <taxon>Euteleostomi</taxon>
        <taxon>Actinopterygii</taxon>
        <taxon>Neopterygii</taxon>
        <taxon>Teleostei</taxon>
        <taxon>Neoteleostei</taxon>
        <taxon>Acanthomorphata</taxon>
        <taxon>Ovalentaria</taxon>
        <taxon>Cichlomorphae</taxon>
        <taxon>Cichliformes</taxon>
        <taxon>Cichlidae</taxon>
        <taxon>African cichlids</taxon>
        <taxon>Pseudocrenilabrinae</taxon>
        <taxon>Haplochromini</taxon>
        <taxon>Pundamilia</taxon>
    </lineage>
</organism>
<reference evidence="2" key="1">
    <citation type="submission" date="2025-08" db="UniProtKB">
        <authorList>
            <consortium name="RefSeq"/>
        </authorList>
    </citation>
    <scope>IDENTIFICATION</scope>
</reference>
<name>A0A9Y3S6H2_9CICH</name>
<proteinExistence type="predicted"/>
<protein>
    <submittedName>
        <fullName evidence="2">Uncharacterized protein LOC102202197</fullName>
    </submittedName>
</protein>
<keyword evidence="1" id="KW-1185">Reference proteome</keyword>
<dbReference type="RefSeq" id="XP_005755403.1">
    <property type="nucleotide sequence ID" value="XM_005755346.2"/>
</dbReference>
<dbReference type="AlphaFoldDB" id="A0A9Y3S6H2"/>
<accession>A0A9Y3S6H2</accession>
<evidence type="ECO:0000313" key="2">
    <source>
        <dbReference type="RefSeq" id="XP_005755403.1"/>
    </source>
</evidence>
<sequence length="348" mass="41080">MQKTRNSRGIPEDYLIREHAKLSHLKEVAQRTYLYSKYLYKENIPDYPQPEFHVAQLKHDTQRRALLRIWKDEGFKDPRGGSSDPQKHSLVWWSLAVGTEEIQEAEARLLKRTYPDWTEEQTAKQKSFLWKFATSPAFSEKSIFGSYRFTFTVQEVLEAYCKQFCSGAPPIMRVYKTSLYKQEVVHVVLVHSPANQELFSEYPLLPHNDPNAVCTYKDGCFIWRPEAMCETHSYELIRKPDENQMYTRSLGSDYQFYVWDNVAIALYVERGQVLNFDCDLLKENLTFCRKTDGNVPFEIQFDDFKAAKALVEDLWPDPWFQLKEELSLKQDFKEEPKEEPMEDEDSQQ</sequence>
<dbReference type="Proteomes" id="UP000695023">
    <property type="component" value="Unplaced"/>
</dbReference>
<gene>
    <name evidence="2" type="primary">LOC102202197</name>
</gene>
<evidence type="ECO:0000313" key="1">
    <source>
        <dbReference type="Proteomes" id="UP000695023"/>
    </source>
</evidence>
<dbReference type="GeneID" id="102202197"/>